<organism evidence="3 4">
    <name type="scientific">Gimesia chilikensis</name>
    <dbReference type="NCBI Taxonomy" id="2605989"/>
    <lineage>
        <taxon>Bacteria</taxon>
        <taxon>Pseudomonadati</taxon>
        <taxon>Planctomycetota</taxon>
        <taxon>Planctomycetia</taxon>
        <taxon>Planctomycetales</taxon>
        <taxon>Planctomycetaceae</taxon>
        <taxon>Gimesia</taxon>
    </lineage>
</organism>
<feature type="compositionally biased region" description="Pro residues" evidence="2">
    <location>
        <begin position="384"/>
        <end position="393"/>
    </location>
</feature>
<evidence type="ECO:0000313" key="4">
    <source>
        <dbReference type="Proteomes" id="UP000320421"/>
    </source>
</evidence>
<gene>
    <name evidence="3" type="ORF">HG66A1_22230</name>
</gene>
<dbReference type="Gene3D" id="1.10.287.470">
    <property type="entry name" value="Helix hairpin bin"/>
    <property type="match status" value="1"/>
</dbReference>
<keyword evidence="4" id="KW-1185">Reference proteome</keyword>
<sequence>MKLRNPSAKIGTRDFCTLVTIFVHESAEAMQTRLAQFFTYTRLSVLSSVLLITLCVSIQPGRAQQPAGDKPETAFIEREAITLRHPRDYYVPLNLKPIRQLSIASPIEGVVHTVDVQPGDKPASKAVLVRLEAAIPQAEVARAQAALDLAREEQKNATGKAAAVAKASVALAEAELKIANIRLEQTTIRAPFEGEVFRILVSPGTYVRAGQPLLELGDTSQLKVEIPLAREQALVGNKINLSVEEQATQGTVNQVLPLDPRFEKLRDLANSITSAVVVMDNKQNQHRPGQAVSVSLIPRYPIAEIPTVAVQNSPQGERKIQVIRENVIRELTPQILGQVGPERLYVSAAFDKDDEIVVSSTQPLADGATLQPATTVGKSSTSPGTPPGSSPSKPPEKKVSF</sequence>
<dbReference type="GO" id="GO:1990281">
    <property type="term" value="C:efflux pump complex"/>
    <property type="evidence" value="ECO:0007669"/>
    <property type="project" value="TreeGrafter"/>
</dbReference>
<dbReference type="Gene3D" id="2.40.30.170">
    <property type="match status" value="1"/>
</dbReference>
<evidence type="ECO:0000256" key="2">
    <source>
        <dbReference type="SAM" id="MobiDB-lite"/>
    </source>
</evidence>
<dbReference type="GO" id="GO:0015562">
    <property type="term" value="F:efflux transmembrane transporter activity"/>
    <property type="evidence" value="ECO:0007669"/>
    <property type="project" value="TreeGrafter"/>
</dbReference>
<name>A0A517PM37_9PLAN</name>
<proteinExistence type="predicted"/>
<dbReference type="OrthoDB" id="9806939at2"/>
<dbReference type="Proteomes" id="UP000320421">
    <property type="component" value="Chromosome"/>
</dbReference>
<reference evidence="3 4" key="1">
    <citation type="submission" date="2019-02" db="EMBL/GenBank/DDBJ databases">
        <title>Deep-cultivation of Planctomycetes and their phenomic and genomic characterization uncovers novel biology.</title>
        <authorList>
            <person name="Wiegand S."/>
            <person name="Jogler M."/>
            <person name="Boedeker C."/>
            <person name="Pinto D."/>
            <person name="Vollmers J."/>
            <person name="Rivas-Marin E."/>
            <person name="Kohn T."/>
            <person name="Peeters S.H."/>
            <person name="Heuer A."/>
            <person name="Rast P."/>
            <person name="Oberbeckmann S."/>
            <person name="Bunk B."/>
            <person name="Jeske O."/>
            <person name="Meyerdierks A."/>
            <person name="Storesund J.E."/>
            <person name="Kallscheuer N."/>
            <person name="Luecker S."/>
            <person name="Lage O.M."/>
            <person name="Pohl T."/>
            <person name="Merkel B.J."/>
            <person name="Hornburger P."/>
            <person name="Mueller R.-W."/>
            <person name="Bruemmer F."/>
            <person name="Labrenz M."/>
            <person name="Spormann A.M."/>
            <person name="Op den Camp H."/>
            <person name="Overmann J."/>
            <person name="Amann R."/>
            <person name="Jetten M.S.M."/>
            <person name="Mascher T."/>
            <person name="Medema M.H."/>
            <person name="Devos D.P."/>
            <person name="Kaster A.-K."/>
            <person name="Ovreas L."/>
            <person name="Rohde M."/>
            <person name="Galperin M.Y."/>
            <person name="Jogler C."/>
        </authorList>
    </citation>
    <scope>NUCLEOTIDE SEQUENCE [LARGE SCALE GENOMIC DNA]</scope>
    <source>
        <strain evidence="3 4">HG66A1</strain>
    </source>
</reference>
<feature type="compositionally biased region" description="Low complexity" evidence="2">
    <location>
        <begin position="374"/>
        <end position="383"/>
    </location>
</feature>
<protein>
    <submittedName>
        <fullName evidence="3">Multidrug resistance protein MdtN</fullName>
    </submittedName>
</protein>
<dbReference type="PANTHER" id="PTHR30469">
    <property type="entry name" value="MULTIDRUG RESISTANCE PROTEIN MDTA"/>
    <property type="match status" value="1"/>
</dbReference>
<keyword evidence="1" id="KW-0175">Coiled coil</keyword>
<evidence type="ECO:0000256" key="1">
    <source>
        <dbReference type="SAM" id="Coils"/>
    </source>
</evidence>
<dbReference type="PANTHER" id="PTHR30469:SF15">
    <property type="entry name" value="HLYD FAMILY OF SECRETION PROTEINS"/>
    <property type="match status" value="1"/>
</dbReference>
<feature type="coiled-coil region" evidence="1">
    <location>
        <begin position="140"/>
        <end position="189"/>
    </location>
</feature>
<dbReference type="Gene3D" id="2.40.50.100">
    <property type="match status" value="1"/>
</dbReference>
<accession>A0A517PM37</accession>
<dbReference type="SUPFAM" id="SSF111369">
    <property type="entry name" value="HlyD-like secretion proteins"/>
    <property type="match status" value="1"/>
</dbReference>
<feature type="region of interest" description="Disordered" evidence="2">
    <location>
        <begin position="361"/>
        <end position="401"/>
    </location>
</feature>
<dbReference type="EMBL" id="CP036266">
    <property type="protein sequence ID" value="QDT20437.1"/>
    <property type="molecule type" value="Genomic_DNA"/>
</dbReference>
<dbReference type="AlphaFoldDB" id="A0A517PM37"/>
<evidence type="ECO:0000313" key="3">
    <source>
        <dbReference type="EMBL" id="QDT20437.1"/>
    </source>
</evidence>